<dbReference type="Pfam" id="PF00657">
    <property type="entry name" value="Lipase_GDSL"/>
    <property type="match status" value="1"/>
</dbReference>
<dbReference type="InterPro" id="IPR036514">
    <property type="entry name" value="SGNH_hydro_sf"/>
</dbReference>
<name>A0A8H7RYV1_9FUNG</name>
<reference evidence="2 3" key="1">
    <citation type="submission" date="2020-12" db="EMBL/GenBank/DDBJ databases">
        <title>Metabolic potential, ecology and presence of endohyphal bacteria is reflected in genomic diversity of Mucoromycotina.</title>
        <authorList>
            <person name="Muszewska A."/>
            <person name="Okrasinska A."/>
            <person name="Steczkiewicz K."/>
            <person name="Drgas O."/>
            <person name="Orlowska M."/>
            <person name="Perlinska-Lenart U."/>
            <person name="Aleksandrzak-Piekarczyk T."/>
            <person name="Szatraj K."/>
            <person name="Zielenkiewicz U."/>
            <person name="Pilsyk S."/>
            <person name="Malc E."/>
            <person name="Mieczkowski P."/>
            <person name="Kruszewska J.S."/>
            <person name="Biernat P."/>
            <person name="Pawlowska J."/>
        </authorList>
    </citation>
    <scope>NUCLEOTIDE SEQUENCE [LARGE SCALE GENOMIC DNA]</scope>
    <source>
        <strain evidence="2 3">CBS 142.35</strain>
    </source>
</reference>
<evidence type="ECO:0000313" key="2">
    <source>
        <dbReference type="EMBL" id="KAG2218697.1"/>
    </source>
</evidence>
<evidence type="ECO:0000313" key="3">
    <source>
        <dbReference type="Proteomes" id="UP000646827"/>
    </source>
</evidence>
<keyword evidence="1" id="KW-0732">Signal</keyword>
<dbReference type="Proteomes" id="UP000646827">
    <property type="component" value="Unassembled WGS sequence"/>
</dbReference>
<comment type="caution">
    <text evidence="2">The sequence shown here is derived from an EMBL/GenBank/DDBJ whole genome shotgun (WGS) entry which is preliminary data.</text>
</comment>
<dbReference type="AlphaFoldDB" id="A0A8H7RYV1"/>
<dbReference type="EMBL" id="JAEPRB010000215">
    <property type="protein sequence ID" value="KAG2218697.1"/>
    <property type="molecule type" value="Genomic_DNA"/>
</dbReference>
<evidence type="ECO:0008006" key="4">
    <source>
        <dbReference type="Google" id="ProtNLM"/>
    </source>
</evidence>
<protein>
    <recommendedName>
        <fullName evidence="4">SGNH hydrolase-type esterase domain-containing protein</fullName>
    </recommendedName>
</protein>
<keyword evidence="3" id="KW-1185">Reference proteome</keyword>
<evidence type="ECO:0000256" key="1">
    <source>
        <dbReference type="SAM" id="SignalP"/>
    </source>
</evidence>
<dbReference type="PANTHER" id="PTHR21325:SF31">
    <property type="entry name" value="GH22081P-RELATED"/>
    <property type="match status" value="1"/>
</dbReference>
<dbReference type="GO" id="GO:0006644">
    <property type="term" value="P:phospholipid metabolic process"/>
    <property type="evidence" value="ECO:0007669"/>
    <property type="project" value="TreeGrafter"/>
</dbReference>
<gene>
    <name evidence="2" type="ORF">INT45_003964</name>
</gene>
<dbReference type="Gene3D" id="3.40.50.1110">
    <property type="entry name" value="SGNH hydrolase"/>
    <property type="match status" value="1"/>
</dbReference>
<sequence>MFGKNSKIVGLFILVLSVFVQLGSALSTSSIDDCPQLPARSGPTGVNDLRPDDIKVMAALGDSIMAGFGLEGINDGDGGSGLLNLSSITEFRGKSWGIGGDKGAVTLANFVKHFNSSLEGPAVGKHLIFLCKEHADIDILNSAISGGIAKTLNAELDYLIPQMKELPNVNFENDWKLITIQIGSNDQCSSCSDNNADVTADAYAGYVDAAIERIRDEIPRVIVNIVGTFNVSGVYESTMEDLYIESLIRQEYCRPLFDQPDWILNRILCECFRGTEQDRANMDTLSAQYSAKLHEIYQKYNAQQSDGFAITFNPALNLNIGELPLEALSNIDCFHPGVRAHEWISKIVWNNLFKPQAEKPTAIQNYNENEQIYCPNENDRIRID</sequence>
<dbReference type="InterPro" id="IPR001087">
    <property type="entry name" value="GDSL"/>
</dbReference>
<dbReference type="InterPro" id="IPR038885">
    <property type="entry name" value="PLB1"/>
</dbReference>
<dbReference type="GO" id="GO:0004620">
    <property type="term" value="F:phospholipase activity"/>
    <property type="evidence" value="ECO:0007669"/>
    <property type="project" value="InterPro"/>
</dbReference>
<organism evidence="2 3">
    <name type="scientific">Circinella minor</name>
    <dbReference type="NCBI Taxonomy" id="1195481"/>
    <lineage>
        <taxon>Eukaryota</taxon>
        <taxon>Fungi</taxon>
        <taxon>Fungi incertae sedis</taxon>
        <taxon>Mucoromycota</taxon>
        <taxon>Mucoromycotina</taxon>
        <taxon>Mucoromycetes</taxon>
        <taxon>Mucorales</taxon>
        <taxon>Lichtheimiaceae</taxon>
        <taxon>Circinella</taxon>
    </lineage>
</organism>
<dbReference type="OrthoDB" id="10265800at2759"/>
<dbReference type="SUPFAM" id="SSF52266">
    <property type="entry name" value="SGNH hydrolase"/>
    <property type="match status" value="1"/>
</dbReference>
<dbReference type="PANTHER" id="PTHR21325">
    <property type="entry name" value="PHOSPHOLIPASE B, PLB1"/>
    <property type="match status" value="1"/>
</dbReference>
<feature type="signal peptide" evidence="1">
    <location>
        <begin position="1"/>
        <end position="25"/>
    </location>
</feature>
<feature type="chain" id="PRO_5034947926" description="SGNH hydrolase-type esterase domain-containing protein" evidence="1">
    <location>
        <begin position="26"/>
        <end position="384"/>
    </location>
</feature>
<accession>A0A8H7RYV1</accession>
<proteinExistence type="predicted"/>